<proteinExistence type="predicted"/>
<dbReference type="WBParaSite" id="PSAMB.scaffold18688size900.g37645.t1">
    <property type="protein sequence ID" value="PSAMB.scaffold18688size900.g37645.t1"/>
    <property type="gene ID" value="PSAMB.scaffold18688size900.g37645"/>
</dbReference>
<sequence length="42" mass="4568">MLLGHMVQSYESSNNGNGVYDLITSGTISCDTNFDSYLTDFG</sequence>
<keyword evidence="1" id="KW-1185">Reference proteome</keyword>
<evidence type="ECO:0000313" key="2">
    <source>
        <dbReference type="WBParaSite" id="PSAMB.scaffold18688size900.g37645.t1"/>
    </source>
</evidence>
<organism evidence="1 2">
    <name type="scientific">Plectus sambesii</name>
    <dbReference type="NCBI Taxonomy" id="2011161"/>
    <lineage>
        <taxon>Eukaryota</taxon>
        <taxon>Metazoa</taxon>
        <taxon>Ecdysozoa</taxon>
        <taxon>Nematoda</taxon>
        <taxon>Chromadorea</taxon>
        <taxon>Plectida</taxon>
        <taxon>Plectina</taxon>
        <taxon>Plectoidea</taxon>
        <taxon>Plectidae</taxon>
        <taxon>Plectus</taxon>
    </lineage>
</organism>
<accession>A0A914VEW5</accession>
<protein>
    <submittedName>
        <fullName evidence="2">Uncharacterized protein</fullName>
    </submittedName>
</protein>
<evidence type="ECO:0000313" key="1">
    <source>
        <dbReference type="Proteomes" id="UP000887566"/>
    </source>
</evidence>
<reference evidence="2" key="1">
    <citation type="submission" date="2022-11" db="UniProtKB">
        <authorList>
            <consortium name="WormBaseParasite"/>
        </authorList>
    </citation>
    <scope>IDENTIFICATION</scope>
</reference>
<name>A0A914VEW5_9BILA</name>
<dbReference type="AlphaFoldDB" id="A0A914VEW5"/>
<dbReference type="Proteomes" id="UP000887566">
    <property type="component" value="Unplaced"/>
</dbReference>